<dbReference type="Proteomes" id="UP000009168">
    <property type="component" value="Unassembled WGS sequence"/>
</dbReference>
<reference evidence="2" key="1">
    <citation type="journal article" date="2006" name="PLoS Biol.">
        <title>Macronuclear genome sequence of the ciliate Tetrahymena thermophila, a model eukaryote.</title>
        <authorList>
            <person name="Eisen J.A."/>
            <person name="Coyne R.S."/>
            <person name="Wu M."/>
            <person name="Wu D."/>
            <person name="Thiagarajan M."/>
            <person name="Wortman J.R."/>
            <person name="Badger J.H."/>
            <person name="Ren Q."/>
            <person name="Amedeo P."/>
            <person name="Jones K.M."/>
            <person name="Tallon L.J."/>
            <person name="Delcher A.L."/>
            <person name="Salzberg S.L."/>
            <person name="Silva J.C."/>
            <person name="Haas B.J."/>
            <person name="Majoros W.H."/>
            <person name="Farzad M."/>
            <person name="Carlton J.M."/>
            <person name="Smith R.K. Jr."/>
            <person name="Garg J."/>
            <person name="Pearlman R.E."/>
            <person name="Karrer K.M."/>
            <person name="Sun L."/>
            <person name="Manning G."/>
            <person name="Elde N.C."/>
            <person name="Turkewitz A.P."/>
            <person name="Asai D.J."/>
            <person name="Wilkes D.E."/>
            <person name="Wang Y."/>
            <person name="Cai H."/>
            <person name="Collins K."/>
            <person name="Stewart B.A."/>
            <person name="Lee S.R."/>
            <person name="Wilamowska K."/>
            <person name="Weinberg Z."/>
            <person name="Ruzzo W.L."/>
            <person name="Wloga D."/>
            <person name="Gaertig J."/>
            <person name="Frankel J."/>
            <person name="Tsao C.-C."/>
            <person name="Gorovsky M.A."/>
            <person name="Keeling P.J."/>
            <person name="Waller R.F."/>
            <person name="Patron N.J."/>
            <person name="Cherry J.M."/>
            <person name="Stover N.A."/>
            <person name="Krieger C.J."/>
            <person name="del Toro C."/>
            <person name="Ryder H.F."/>
            <person name="Williamson S.C."/>
            <person name="Barbeau R.A."/>
            <person name="Hamilton E.P."/>
            <person name="Orias E."/>
        </authorList>
    </citation>
    <scope>NUCLEOTIDE SEQUENCE [LARGE SCALE GENOMIC DNA]</scope>
    <source>
        <strain evidence="2">SB210</strain>
    </source>
</reference>
<dbReference type="RefSeq" id="XP_001017615.2">
    <property type="nucleotide sequence ID" value="XM_001017615.2"/>
</dbReference>
<name>I7LV77_TETTS</name>
<keyword evidence="2" id="KW-1185">Reference proteome</keyword>
<protein>
    <submittedName>
        <fullName evidence="1">Uncharacterized protein</fullName>
    </submittedName>
</protein>
<accession>I7LV77</accession>
<dbReference type="KEGG" id="tet:TTHERM_00338520"/>
<sequence>MRGKEPNTLWKRQLLKFLINKENYIFHKVLSFGQVFKPGIEREKRAKKQLLSSLKKVLHKALFPVGTFELMSSSRALRDLELLKSNNIERKKLKFKQNLNLKLKLNKTKQKKKNKKRIKLQLKNQDKKIQINNKKIINRLKLNTNLLMNIFNIFENSNLNNAFFKKQKQYGDTQFYLILIQYLNCEKLECRLFKLNQYISVCILVKIN</sequence>
<dbReference type="EMBL" id="GG662666">
    <property type="protein sequence ID" value="EAR97370.2"/>
    <property type="molecule type" value="Genomic_DNA"/>
</dbReference>
<evidence type="ECO:0000313" key="2">
    <source>
        <dbReference type="Proteomes" id="UP000009168"/>
    </source>
</evidence>
<dbReference type="AlphaFoldDB" id="I7LV77"/>
<organism evidence="1 2">
    <name type="scientific">Tetrahymena thermophila (strain SB210)</name>
    <dbReference type="NCBI Taxonomy" id="312017"/>
    <lineage>
        <taxon>Eukaryota</taxon>
        <taxon>Sar</taxon>
        <taxon>Alveolata</taxon>
        <taxon>Ciliophora</taxon>
        <taxon>Intramacronucleata</taxon>
        <taxon>Oligohymenophorea</taxon>
        <taxon>Hymenostomatida</taxon>
        <taxon>Tetrahymenina</taxon>
        <taxon>Tetrahymenidae</taxon>
        <taxon>Tetrahymena</taxon>
    </lineage>
</organism>
<dbReference type="GeneID" id="7840884"/>
<gene>
    <name evidence="1" type="ORF">TTHERM_00338520</name>
</gene>
<dbReference type="InParanoid" id="I7LV77"/>
<evidence type="ECO:0000313" key="1">
    <source>
        <dbReference type="EMBL" id="EAR97370.2"/>
    </source>
</evidence>
<proteinExistence type="predicted"/>